<evidence type="ECO:0000313" key="8">
    <source>
        <dbReference type="Proteomes" id="UP001459277"/>
    </source>
</evidence>
<evidence type="ECO:0000313" key="7">
    <source>
        <dbReference type="EMBL" id="KAK9994226.1"/>
    </source>
</evidence>
<dbReference type="Proteomes" id="UP001459277">
    <property type="component" value="Unassembled WGS sequence"/>
</dbReference>
<dbReference type="PANTHER" id="PTHR31326">
    <property type="entry name" value="PROTEIN CLT2, CHLOROPLASTIC"/>
    <property type="match status" value="1"/>
</dbReference>
<comment type="similarity">
    <text evidence="2">Belongs to the CRT-like transporter family.</text>
</comment>
<dbReference type="InterPro" id="IPR013936">
    <property type="entry name" value="CRT-like"/>
</dbReference>
<proteinExistence type="inferred from homology"/>
<keyword evidence="8" id="KW-1185">Reference proteome</keyword>
<comment type="caution">
    <text evidence="7">The sequence shown here is derived from an EMBL/GenBank/DDBJ whole genome shotgun (WGS) entry which is preliminary data.</text>
</comment>
<keyword evidence="3" id="KW-0813">Transport</keyword>
<evidence type="ECO:0000256" key="6">
    <source>
        <dbReference type="ARBA" id="ARBA00023136"/>
    </source>
</evidence>
<comment type="subcellular location">
    <subcellularLocation>
        <location evidence="1">Membrane</location>
        <topology evidence="1">Multi-pass membrane protein</topology>
    </subcellularLocation>
</comment>
<keyword evidence="4" id="KW-0812">Transmembrane</keyword>
<evidence type="ECO:0000256" key="3">
    <source>
        <dbReference type="ARBA" id="ARBA00022448"/>
    </source>
</evidence>
<protein>
    <submittedName>
        <fullName evidence="7">Uncharacterized protein</fullName>
    </submittedName>
</protein>
<dbReference type="EMBL" id="JAZDWU010000008">
    <property type="protein sequence ID" value="KAK9994226.1"/>
    <property type="molecule type" value="Genomic_DNA"/>
</dbReference>
<reference evidence="7 8" key="1">
    <citation type="submission" date="2024-01" db="EMBL/GenBank/DDBJ databases">
        <title>A telomere-to-telomere, gap-free genome of sweet tea (Lithocarpus litseifolius).</title>
        <authorList>
            <person name="Zhou J."/>
        </authorList>
    </citation>
    <scope>NUCLEOTIDE SEQUENCE [LARGE SCALE GENOMIC DNA]</scope>
    <source>
        <strain evidence="7">Zhou-2022a</strain>
        <tissue evidence="7">Leaf</tissue>
    </source>
</reference>
<organism evidence="7 8">
    <name type="scientific">Lithocarpus litseifolius</name>
    <dbReference type="NCBI Taxonomy" id="425828"/>
    <lineage>
        <taxon>Eukaryota</taxon>
        <taxon>Viridiplantae</taxon>
        <taxon>Streptophyta</taxon>
        <taxon>Embryophyta</taxon>
        <taxon>Tracheophyta</taxon>
        <taxon>Spermatophyta</taxon>
        <taxon>Magnoliopsida</taxon>
        <taxon>eudicotyledons</taxon>
        <taxon>Gunneridae</taxon>
        <taxon>Pentapetalae</taxon>
        <taxon>rosids</taxon>
        <taxon>fabids</taxon>
        <taxon>Fagales</taxon>
        <taxon>Fagaceae</taxon>
        <taxon>Lithocarpus</taxon>
    </lineage>
</organism>
<name>A0AAW2C8U2_9ROSI</name>
<sequence length="162" mass="17681">MPFTLLASPRNSHSTATTTNSKLILITSSLTVALAVDNHVLYKLALVPMKQDSFFLAQLTTFGGSNADQMLSGVDFMRLVLMIASSAFQAGASIIKEFVFTDAATRLKGRSPDIFVVNSLGSGFQVNDFNLKWLSNEDEGCFSVPQYVPNNNPKERNFGFTS</sequence>
<dbReference type="AlphaFoldDB" id="A0AAW2C8U2"/>
<dbReference type="PANTHER" id="PTHR31326:SF1">
    <property type="entry name" value="PROTEIN CLT2, CHLOROPLASTIC"/>
    <property type="match status" value="1"/>
</dbReference>
<evidence type="ECO:0000256" key="5">
    <source>
        <dbReference type="ARBA" id="ARBA00022989"/>
    </source>
</evidence>
<evidence type="ECO:0000256" key="1">
    <source>
        <dbReference type="ARBA" id="ARBA00004141"/>
    </source>
</evidence>
<dbReference type="GO" id="GO:0016020">
    <property type="term" value="C:membrane"/>
    <property type="evidence" value="ECO:0007669"/>
    <property type="project" value="UniProtKB-SubCell"/>
</dbReference>
<accession>A0AAW2C8U2</accession>
<evidence type="ECO:0000256" key="4">
    <source>
        <dbReference type="ARBA" id="ARBA00022692"/>
    </source>
</evidence>
<gene>
    <name evidence="7" type="ORF">SO802_023929</name>
</gene>
<evidence type="ECO:0000256" key="2">
    <source>
        <dbReference type="ARBA" id="ARBA00006690"/>
    </source>
</evidence>
<keyword evidence="6" id="KW-0472">Membrane</keyword>
<keyword evidence="5" id="KW-1133">Transmembrane helix</keyword>